<reference evidence="2 3" key="1">
    <citation type="journal article" date="2022" name="Int. J. Syst. Evol. Microbiol.">
        <title>Noviherbaspirillum aridicola sp. nov., isolated from an arid soil in Pakistan.</title>
        <authorList>
            <person name="Khan I.U."/>
            <person name="Saqib M."/>
            <person name="Amin A."/>
            <person name="Hussain F."/>
            <person name="Li L."/>
            <person name="Liu Y.H."/>
            <person name="Fang B.Z."/>
            <person name="Ahmed I."/>
            <person name="Li W.J."/>
        </authorList>
    </citation>
    <scope>NUCLEOTIDE SEQUENCE [LARGE SCALE GENOMIC DNA]</scope>
    <source>
        <strain evidence="2 3">NCCP-691</strain>
    </source>
</reference>
<feature type="compositionally biased region" description="Basic residues" evidence="1">
    <location>
        <begin position="79"/>
        <end position="90"/>
    </location>
</feature>
<dbReference type="Proteomes" id="UP000887222">
    <property type="component" value="Unassembled WGS sequence"/>
</dbReference>
<dbReference type="EMBL" id="BPMK01000002">
    <property type="protein sequence ID" value="GIZ50579.1"/>
    <property type="molecule type" value="Genomic_DNA"/>
</dbReference>
<evidence type="ECO:0000313" key="3">
    <source>
        <dbReference type="Proteomes" id="UP000887222"/>
    </source>
</evidence>
<organism evidence="2 3">
    <name type="scientific">Noviherbaspirillum aridicola</name>
    <dbReference type="NCBI Taxonomy" id="2849687"/>
    <lineage>
        <taxon>Bacteria</taxon>
        <taxon>Pseudomonadati</taxon>
        <taxon>Pseudomonadota</taxon>
        <taxon>Betaproteobacteria</taxon>
        <taxon>Burkholderiales</taxon>
        <taxon>Oxalobacteraceae</taxon>
        <taxon>Noviherbaspirillum</taxon>
    </lineage>
</organism>
<keyword evidence="3" id="KW-1185">Reference proteome</keyword>
<comment type="caution">
    <text evidence="2">The sequence shown here is derived from an EMBL/GenBank/DDBJ whole genome shotgun (WGS) entry which is preliminary data.</text>
</comment>
<feature type="region of interest" description="Disordered" evidence="1">
    <location>
        <begin position="39"/>
        <end position="146"/>
    </location>
</feature>
<evidence type="ECO:0000313" key="2">
    <source>
        <dbReference type="EMBL" id="GIZ50579.1"/>
    </source>
</evidence>
<dbReference type="RefSeq" id="WP_220806751.1">
    <property type="nucleotide sequence ID" value="NZ_BPMK01000002.1"/>
</dbReference>
<sequence length="356" mass="38043">MPVPPIYRPFVQSRQEMIARTSDPNLKKHFQAEIDLVSTWDKGDIADPPPSPGNGPRSDACECSTSQQPDTSHPGAGGKHPHGHHPHPPRGPHSAPNGHPNAGGNHTGHVHTNTPNTNPLITGSGGQQPNTGKTSYRPKNRNIPVNNNFNLVPHGFARDWHAVRFSNTTNEPITVQVTMAQGQALPAGTDGKGMVTIPPGGYVDLSFQPGSSFNFKSTKGDGSVWNQGELFFDEANRVIWGNMSYIYGANSNMRIFSADGQHSGFLGDVVANAPSNAKVGDWGITAPYDRFKKSDDPNDPDSAAGGPNGPKNAGAQYLYSILGKGEGYVGRGRPVEVTDYDDASSLRFTGNMAVVF</sequence>
<evidence type="ECO:0000256" key="1">
    <source>
        <dbReference type="SAM" id="MobiDB-lite"/>
    </source>
</evidence>
<feature type="region of interest" description="Disordered" evidence="1">
    <location>
        <begin position="289"/>
        <end position="311"/>
    </location>
</feature>
<name>A0ABQ4Q0B5_9BURK</name>
<proteinExistence type="predicted"/>
<accession>A0ABQ4Q0B5</accession>
<gene>
    <name evidence="2" type="ORF">NCCP691_05930</name>
</gene>
<protein>
    <submittedName>
        <fullName evidence="2">Uncharacterized protein</fullName>
    </submittedName>
</protein>
<feature type="compositionally biased region" description="Polar residues" evidence="1">
    <location>
        <begin position="110"/>
        <end position="134"/>
    </location>
</feature>